<protein>
    <submittedName>
        <fullName evidence="3">ATP-binding protein</fullName>
    </submittedName>
</protein>
<dbReference type="SUPFAM" id="SSF52540">
    <property type="entry name" value="P-loop containing nucleoside triphosphate hydrolases"/>
    <property type="match status" value="1"/>
</dbReference>
<dbReference type="Proteomes" id="UP001179614">
    <property type="component" value="Chromosome"/>
</dbReference>
<proteinExistence type="predicted"/>
<dbReference type="InterPro" id="IPR027417">
    <property type="entry name" value="P-loop_NTPase"/>
</dbReference>
<evidence type="ECO:0000313" key="3">
    <source>
        <dbReference type="EMBL" id="WBL77938.1"/>
    </source>
</evidence>
<dbReference type="Pfam" id="PF13401">
    <property type="entry name" value="AAA_22"/>
    <property type="match status" value="1"/>
</dbReference>
<feature type="region of interest" description="Disordered" evidence="1">
    <location>
        <begin position="589"/>
        <end position="608"/>
    </location>
</feature>
<dbReference type="NCBIfam" id="NF041065">
    <property type="entry name" value="DpdH"/>
    <property type="match status" value="1"/>
</dbReference>
<reference evidence="3" key="1">
    <citation type="submission" date="2021-12" db="EMBL/GenBank/DDBJ databases">
        <title>Bradyrhizobium xenonodulans sp. nov.</title>
        <authorList>
            <person name="Claassens R."/>
            <person name="Venter S.N."/>
            <person name="Beukes C.W."/>
            <person name="Stepkowski T."/>
            <person name="Steenkamp E.T."/>
        </authorList>
    </citation>
    <scope>NUCLEOTIDE SEQUENCE</scope>
    <source>
        <strain evidence="3">14AB</strain>
    </source>
</reference>
<keyword evidence="3" id="KW-0067">ATP-binding</keyword>
<organism evidence="3 4">
    <name type="scientific">Bradyrhizobium xenonodulans</name>
    <dbReference type="NCBI Taxonomy" id="2736875"/>
    <lineage>
        <taxon>Bacteria</taxon>
        <taxon>Pseudomonadati</taxon>
        <taxon>Pseudomonadota</taxon>
        <taxon>Alphaproteobacteria</taxon>
        <taxon>Hyphomicrobiales</taxon>
        <taxon>Nitrobacteraceae</taxon>
        <taxon>Bradyrhizobium</taxon>
    </lineage>
</organism>
<evidence type="ECO:0000313" key="4">
    <source>
        <dbReference type="Proteomes" id="UP001179614"/>
    </source>
</evidence>
<feature type="domain" description="ORC1/DEAH AAA+ ATPase" evidence="2">
    <location>
        <begin position="69"/>
        <end position="147"/>
    </location>
</feature>
<keyword evidence="4" id="KW-1185">Reference proteome</keyword>
<keyword evidence="3" id="KW-0547">Nucleotide-binding</keyword>
<accession>A0ABY7MHU6</accession>
<gene>
    <name evidence="3" type="ORF">I3J27_33985</name>
</gene>
<dbReference type="GO" id="GO:0005524">
    <property type="term" value="F:ATP binding"/>
    <property type="evidence" value="ECO:0007669"/>
    <property type="project" value="UniProtKB-KW"/>
</dbReference>
<sequence length="1034" mass="114573">MMLKNYWPQAAAVNACIKNEAETADISVLLAVHQPSPLVQRNAGTNLTTPATEKDLLDAFLTNDVPGGALIVPITGPSGVGKSHIIRWLDAQLHRSPKSRQLHIIRIPKSASLRTVVELILAPLANDPRYAKPSADLNRAVAEVNVKDAVITFRAHLENALSARRERMIAELREHPNRTHLKALIGHAEKLPRLFSDAALDQHFITNVLTRVVARAIGGRSESDDETLSQFAAEDLMLPREIDLNQAARQVREYYQVQIAIAPAERLKPIVDLLNDAVDPAIANVFQLEQSTGGMTLQDIILAVRKILFEDGKDLVLLIEDFQALAGIQDVLLKVCIQEGEYEGKKVRATMRTAIALTDGYLAFRDTILTRAQREWVIGSHAQSDEQIKAGVIEMIGAYLNAARWGEQELRRLFKQRDSEQSMADWIPVWRDEDLGEEGSEAVPAFGFDAKGVSLFPFNRNAIEQLAERHLSEGARLIFNPRRVINEILRHTLLMRQSYEAGQFPPSDFQDCRPNATIANWIRQSHQAEQTSRRLATLLAVWGGNPVDVAAIGHIPPAVFTTFRLPTPAEIANIPFVPEPPRVKVPGSNPIKPLETERDDWTSPVVPTVDPEMEKWRTRLEAWAVGTQLPQKEANDVRSALFAMMKDALNWPSLRMREPHLRVSWITIPNARGNPQSGRQLKLCDDHLDENGTVRAGILGAVRFAKEKRWTYQGADDDYVASAALVDHLLAQMTPLIVEDAKAEAAALARSLVTQSRIAGLAPPIRPSGADATLAALFAKPEPKERQAFEDNWDKMRDTALGYIGTKSARDVLQSELLERVATFQGSGGKAFAVDIARLLDVIAEDAVPEAVDRLPDEVKAFIRPLGEARLWGQLTQIVAKLRDFRTHINEFLDEKFDKTGFVSDLQEIIRLLSATGSFPSDWRTNLRDFERRLVEFQASPIVDLVTKAATIVDEADREQIPKLLNALGSLDLGLIGRTMEFLASTNTLIAAAEKSVAREEADRSQADPETLCGEITTLLEIVGGSVQTAEAAQ</sequence>
<evidence type="ECO:0000259" key="2">
    <source>
        <dbReference type="Pfam" id="PF13401"/>
    </source>
</evidence>
<name>A0ABY7MHU6_9BRAD</name>
<evidence type="ECO:0000256" key="1">
    <source>
        <dbReference type="SAM" id="MobiDB-lite"/>
    </source>
</evidence>
<dbReference type="RefSeq" id="WP_270163229.1">
    <property type="nucleotide sequence ID" value="NZ_CP089391.1"/>
</dbReference>
<dbReference type="EMBL" id="CP089391">
    <property type="protein sequence ID" value="WBL77938.1"/>
    <property type="molecule type" value="Genomic_DNA"/>
</dbReference>
<dbReference type="InterPro" id="IPR049945">
    <property type="entry name" value="AAA_22"/>
</dbReference>